<evidence type="ECO:0000256" key="10">
    <source>
        <dbReference type="ARBA" id="ARBA00023136"/>
    </source>
</evidence>
<comment type="cofactor">
    <cofactor evidence="1">
        <name>Zn(2+)</name>
        <dbReference type="ChEBI" id="CHEBI:29105"/>
    </cofactor>
</comment>
<keyword evidence="10 11" id="KW-0472">Membrane</keyword>
<keyword evidence="15" id="KW-1185">Reference proteome</keyword>
<keyword evidence="6" id="KW-0378">Hydrolase</keyword>
<feature type="signal peptide" evidence="12">
    <location>
        <begin position="1"/>
        <end position="20"/>
    </location>
</feature>
<dbReference type="PANTHER" id="PTHR42837">
    <property type="entry name" value="REGULATOR OF SIGMA-E PROTEASE RSEP"/>
    <property type="match status" value="1"/>
</dbReference>
<evidence type="ECO:0000256" key="9">
    <source>
        <dbReference type="ARBA" id="ARBA00023049"/>
    </source>
</evidence>
<dbReference type="PANTHER" id="PTHR42837:SF2">
    <property type="entry name" value="MEMBRANE METALLOPROTEASE ARASP2, CHLOROPLASTIC-RELATED"/>
    <property type="match status" value="1"/>
</dbReference>
<evidence type="ECO:0000313" key="15">
    <source>
        <dbReference type="Proteomes" id="UP001500547"/>
    </source>
</evidence>
<evidence type="ECO:0000256" key="11">
    <source>
        <dbReference type="SAM" id="Phobius"/>
    </source>
</evidence>
<proteinExistence type="inferred from homology"/>
<evidence type="ECO:0000256" key="2">
    <source>
        <dbReference type="ARBA" id="ARBA00004141"/>
    </source>
</evidence>
<dbReference type="RefSeq" id="WP_345534883.1">
    <property type="nucleotide sequence ID" value="NZ_BAABLD010000018.1"/>
</dbReference>
<keyword evidence="12" id="KW-0732">Signal</keyword>
<comment type="caution">
    <text evidence="14">The sequence shown here is derived from an EMBL/GenBank/DDBJ whole genome shotgun (WGS) entry which is preliminary data.</text>
</comment>
<evidence type="ECO:0000256" key="1">
    <source>
        <dbReference type="ARBA" id="ARBA00001947"/>
    </source>
</evidence>
<evidence type="ECO:0000259" key="13">
    <source>
        <dbReference type="Pfam" id="PF02163"/>
    </source>
</evidence>
<gene>
    <name evidence="14" type="ORF">GCM10025770_39560</name>
</gene>
<evidence type="ECO:0000313" key="14">
    <source>
        <dbReference type="EMBL" id="GAA5172825.1"/>
    </source>
</evidence>
<organism evidence="14 15">
    <name type="scientific">Viridibacterium curvum</name>
    <dbReference type="NCBI Taxonomy" id="1101404"/>
    <lineage>
        <taxon>Bacteria</taxon>
        <taxon>Pseudomonadati</taxon>
        <taxon>Pseudomonadota</taxon>
        <taxon>Betaproteobacteria</taxon>
        <taxon>Rhodocyclales</taxon>
        <taxon>Rhodocyclaceae</taxon>
        <taxon>Viridibacterium</taxon>
    </lineage>
</organism>
<evidence type="ECO:0000256" key="8">
    <source>
        <dbReference type="ARBA" id="ARBA00022989"/>
    </source>
</evidence>
<evidence type="ECO:0000256" key="12">
    <source>
        <dbReference type="SAM" id="SignalP"/>
    </source>
</evidence>
<feature type="transmembrane region" description="Helical" evidence="11">
    <location>
        <begin position="193"/>
        <end position="216"/>
    </location>
</feature>
<keyword evidence="4" id="KW-0645">Protease</keyword>
<reference evidence="15" key="1">
    <citation type="journal article" date="2019" name="Int. J. Syst. Evol. Microbiol.">
        <title>The Global Catalogue of Microorganisms (GCM) 10K type strain sequencing project: providing services to taxonomists for standard genome sequencing and annotation.</title>
        <authorList>
            <consortium name="The Broad Institute Genomics Platform"/>
            <consortium name="The Broad Institute Genome Sequencing Center for Infectious Disease"/>
            <person name="Wu L."/>
            <person name="Ma J."/>
        </authorList>
    </citation>
    <scope>NUCLEOTIDE SEQUENCE [LARGE SCALE GENOMIC DNA]</scope>
    <source>
        <strain evidence="15">JCM 18715</strain>
    </source>
</reference>
<sequence length="217" mass="22338">MALFLLALVVCVLVHLSAIAAAGAMLGVSVQQFSLGFGPTLFTRGRFRLGLIPSGGSVTFLDTTSTEVPDSEKHRALDQQPLIKKLAICLSGCVALAGLSVTLGGSAAFDEMAATPYQFASGALSPFDQAKSLISAASAFISSAGFLALLSVVAAKNCALNAMPLTALNGGDALAAIGRSTGLIRWWPRKATLLLFFVLLSAFISWGIGIASYAIAI</sequence>
<dbReference type="Proteomes" id="UP001500547">
    <property type="component" value="Unassembled WGS sequence"/>
</dbReference>
<dbReference type="InterPro" id="IPR008915">
    <property type="entry name" value="Peptidase_M50"/>
</dbReference>
<feature type="transmembrane region" description="Helical" evidence="11">
    <location>
        <begin position="133"/>
        <end position="155"/>
    </location>
</feature>
<keyword evidence="5 11" id="KW-0812">Transmembrane</keyword>
<name>A0ABP9R8N7_9RHOO</name>
<accession>A0ABP9R8N7</accession>
<evidence type="ECO:0000256" key="5">
    <source>
        <dbReference type="ARBA" id="ARBA00022692"/>
    </source>
</evidence>
<comment type="similarity">
    <text evidence="3">Belongs to the peptidase M50B family.</text>
</comment>
<evidence type="ECO:0000256" key="6">
    <source>
        <dbReference type="ARBA" id="ARBA00022801"/>
    </source>
</evidence>
<feature type="transmembrane region" description="Helical" evidence="11">
    <location>
        <begin position="86"/>
        <end position="109"/>
    </location>
</feature>
<feature type="domain" description="Peptidase M50" evidence="13">
    <location>
        <begin position="4"/>
        <end position="177"/>
    </location>
</feature>
<comment type="subcellular location">
    <subcellularLocation>
        <location evidence="2">Membrane</location>
        <topology evidence="2">Multi-pass membrane protein</topology>
    </subcellularLocation>
</comment>
<evidence type="ECO:0000256" key="4">
    <source>
        <dbReference type="ARBA" id="ARBA00022670"/>
    </source>
</evidence>
<feature type="chain" id="PRO_5046220974" description="Peptidase M50 domain-containing protein" evidence="12">
    <location>
        <begin position="21"/>
        <end position="217"/>
    </location>
</feature>
<evidence type="ECO:0000256" key="3">
    <source>
        <dbReference type="ARBA" id="ARBA00007931"/>
    </source>
</evidence>
<keyword evidence="9" id="KW-0482">Metalloprotease</keyword>
<dbReference type="InterPro" id="IPR004387">
    <property type="entry name" value="Pept_M50_Zn"/>
</dbReference>
<evidence type="ECO:0000256" key="7">
    <source>
        <dbReference type="ARBA" id="ARBA00022833"/>
    </source>
</evidence>
<dbReference type="EMBL" id="BAABLD010000018">
    <property type="protein sequence ID" value="GAA5172825.1"/>
    <property type="molecule type" value="Genomic_DNA"/>
</dbReference>
<dbReference type="Pfam" id="PF02163">
    <property type="entry name" value="Peptidase_M50"/>
    <property type="match status" value="1"/>
</dbReference>
<keyword evidence="7" id="KW-0862">Zinc</keyword>
<keyword evidence="8 11" id="KW-1133">Transmembrane helix</keyword>
<protein>
    <recommendedName>
        <fullName evidence="13">Peptidase M50 domain-containing protein</fullName>
    </recommendedName>
</protein>